<dbReference type="GeneID" id="109561284"/>
<reference evidence="3" key="1">
    <citation type="submission" date="2025-08" db="UniProtKB">
        <authorList>
            <consortium name="RefSeq"/>
        </authorList>
    </citation>
    <scope>IDENTIFICATION</scope>
    <source>
        <tissue evidence="3">Blood</tissue>
    </source>
</reference>
<evidence type="ECO:0000313" key="2">
    <source>
        <dbReference type="Proteomes" id="UP001652663"/>
    </source>
</evidence>
<dbReference type="RefSeq" id="XP_070649887.1">
    <property type="nucleotide sequence ID" value="XM_070793786.1"/>
</dbReference>
<keyword evidence="1" id="KW-0732">Signal</keyword>
<dbReference type="Proteomes" id="UP001652663">
    <property type="component" value="Chromosome 7"/>
</dbReference>
<evidence type="ECO:0000256" key="1">
    <source>
        <dbReference type="SAM" id="SignalP"/>
    </source>
</evidence>
<proteinExistence type="predicted"/>
<protein>
    <submittedName>
        <fullName evidence="3">Uncharacterized protein isoform X1</fullName>
    </submittedName>
</protein>
<keyword evidence="2" id="KW-1185">Reference proteome</keyword>
<feature type="chain" id="PRO_5045310928" evidence="1">
    <location>
        <begin position="23"/>
        <end position="133"/>
    </location>
</feature>
<feature type="signal peptide" evidence="1">
    <location>
        <begin position="1"/>
        <end position="22"/>
    </location>
</feature>
<name>A0ABM4SQ16_BOSIN</name>
<gene>
    <name evidence="3" type="primary">LOC109561284</name>
</gene>
<accession>A0ABM4SQ16</accession>
<evidence type="ECO:0000313" key="3">
    <source>
        <dbReference type="RefSeq" id="XP_070649887.1"/>
    </source>
</evidence>
<sequence length="133" mass="14924">MKSSGTLMLLISVAYLFILAEAVSQRGSQMSQMSHFQRKQLFAAIMRKQLQMENPVPRLTNQYVALTDKLTTTSVNSAKQLRKEIGSSISNMKENVDSPDAAMLKVPTIHLLHQKSLCLSSLHCYVFPISYFA</sequence>
<organism evidence="2 3">
    <name type="scientific">Bos indicus</name>
    <name type="common">Zebu</name>
    <dbReference type="NCBI Taxonomy" id="9915"/>
    <lineage>
        <taxon>Eukaryota</taxon>
        <taxon>Metazoa</taxon>
        <taxon>Chordata</taxon>
        <taxon>Craniata</taxon>
        <taxon>Vertebrata</taxon>
        <taxon>Euteleostomi</taxon>
        <taxon>Mammalia</taxon>
        <taxon>Eutheria</taxon>
        <taxon>Laurasiatheria</taxon>
        <taxon>Artiodactyla</taxon>
        <taxon>Ruminantia</taxon>
        <taxon>Pecora</taxon>
        <taxon>Bovidae</taxon>
        <taxon>Bovinae</taxon>
        <taxon>Bos</taxon>
    </lineage>
</organism>